<dbReference type="Proteomes" id="UP001374535">
    <property type="component" value="Chromosome 6"/>
</dbReference>
<evidence type="ECO:0000313" key="2">
    <source>
        <dbReference type="EMBL" id="WVZ05900.1"/>
    </source>
</evidence>
<sequence>MEITSIPFTRTSHIEVQLQKNTSHTVNPASSTNNLEKEKSFPSSTNYDVGSTSRVDLKLAPLLGAMKDWLQEEHKIVKVNLWNSKIITLFTTTPSTTNYDVGSTSRVDLRTAPLLGAMKVTGLGHDAVERNTFLLVERRFLFRVRQQQRSIRDEGVGFKEGFLPTSRDLGCCREEEEF</sequence>
<evidence type="ECO:0000313" key="3">
    <source>
        <dbReference type="Proteomes" id="UP001374535"/>
    </source>
</evidence>
<keyword evidence="3" id="KW-1185">Reference proteome</keyword>
<feature type="compositionally biased region" description="Polar residues" evidence="1">
    <location>
        <begin position="41"/>
        <end position="50"/>
    </location>
</feature>
<name>A0AAQ3NA93_VIGMU</name>
<feature type="region of interest" description="Disordered" evidence="1">
    <location>
        <begin position="19"/>
        <end position="50"/>
    </location>
</feature>
<reference evidence="2 3" key="1">
    <citation type="journal article" date="2023" name="Life. Sci Alliance">
        <title>Evolutionary insights into 3D genome organization and epigenetic landscape of Vigna mungo.</title>
        <authorList>
            <person name="Junaid A."/>
            <person name="Singh B."/>
            <person name="Bhatia S."/>
        </authorList>
    </citation>
    <scope>NUCLEOTIDE SEQUENCE [LARGE SCALE GENOMIC DNA]</scope>
    <source>
        <strain evidence="2">Urdbean</strain>
    </source>
</reference>
<accession>A0AAQ3NA93</accession>
<dbReference type="EMBL" id="CP144695">
    <property type="protein sequence ID" value="WVZ05900.1"/>
    <property type="molecule type" value="Genomic_DNA"/>
</dbReference>
<protein>
    <submittedName>
        <fullName evidence="2">Uncharacterized protein</fullName>
    </submittedName>
</protein>
<gene>
    <name evidence="2" type="ORF">V8G54_019246</name>
</gene>
<evidence type="ECO:0000256" key="1">
    <source>
        <dbReference type="SAM" id="MobiDB-lite"/>
    </source>
</evidence>
<organism evidence="2 3">
    <name type="scientific">Vigna mungo</name>
    <name type="common">Black gram</name>
    <name type="synonym">Phaseolus mungo</name>
    <dbReference type="NCBI Taxonomy" id="3915"/>
    <lineage>
        <taxon>Eukaryota</taxon>
        <taxon>Viridiplantae</taxon>
        <taxon>Streptophyta</taxon>
        <taxon>Embryophyta</taxon>
        <taxon>Tracheophyta</taxon>
        <taxon>Spermatophyta</taxon>
        <taxon>Magnoliopsida</taxon>
        <taxon>eudicotyledons</taxon>
        <taxon>Gunneridae</taxon>
        <taxon>Pentapetalae</taxon>
        <taxon>rosids</taxon>
        <taxon>fabids</taxon>
        <taxon>Fabales</taxon>
        <taxon>Fabaceae</taxon>
        <taxon>Papilionoideae</taxon>
        <taxon>50 kb inversion clade</taxon>
        <taxon>NPAAA clade</taxon>
        <taxon>indigoferoid/millettioid clade</taxon>
        <taxon>Phaseoleae</taxon>
        <taxon>Vigna</taxon>
    </lineage>
</organism>
<proteinExistence type="predicted"/>
<feature type="compositionally biased region" description="Polar residues" evidence="1">
    <location>
        <begin position="19"/>
        <end position="34"/>
    </location>
</feature>
<dbReference type="AlphaFoldDB" id="A0AAQ3NA93"/>